<sequence>MAIDIPYDSIKNLKVPSRNEASAFEDFWKPGGRTYPGNMPEAVIDEVPWGEFTIRKLGGD</sequence>
<gene>
    <name evidence="1" type="ORF">SORDD15_00644</name>
</gene>
<organism evidence="1 2">
    <name type="scientific">Streptococcus oralis</name>
    <dbReference type="NCBI Taxonomy" id="1303"/>
    <lineage>
        <taxon>Bacteria</taxon>
        <taxon>Bacillati</taxon>
        <taxon>Bacillota</taxon>
        <taxon>Bacilli</taxon>
        <taxon>Lactobacillales</taxon>
        <taxon>Streptococcaceae</taxon>
        <taxon>Streptococcus</taxon>
    </lineage>
</organism>
<accession>A0A139NZS2</accession>
<dbReference type="OrthoDB" id="2225633at2"/>
<proteinExistence type="predicted"/>
<dbReference type="Proteomes" id="UP000070678">
    <property type="component" value="Unassembled WGS sequence"/>
</dbReference>
<evidence type="ECO:0000313" key="2">
    <source>
        <dbReference type="Proteomes" id="UP000070678"/>
    </source>
</evidence>
<name>A0A139NZS2_STROR</name>
<evidence type="ECO:0000313" key="1">
    <source>
        <dbReference type="EMBL" id="KXT81481.1"/>
    </source>
</evidence>
<dbReference type="PATRIC" id="fig|1303.78.peg.689"/>
<dbReference type="AlphaFoldDB" id="A0A139NZS2"/>
<dbReference type="RefSeq" id="WP_061414330.1">
    <property type="nucleotide sequence ID" value="NZ_KQ969521.1"/>
</dbReference>
<dbReference type="EMBL" id="LQNX01000040">
    <property type="protein sequence ID" value="KXT81481.1"/>
    <property type="molecule type" value="Genomic_DNA"/>
</dbReference>
<comment type="caution">
    <text evidence="1">The sequence shown here is derived from an EMBL/GenBank/DDBJ whole genome shotgun (WGS) entry which is preliminary data.</text>
</comment>
<reference evidence="1 2" key="1">
    <citation type="submission" date="2016-01" db="EMBL/GenBank/DDBJ databases">
        <title>Highly variable Streptococcus oralis are common among viridans streptococci isolated from primates.</title>
        <authorList>
            <person name="Denapaite D."/>
            <person name="Rieger M."/>
            <person name="Koendgen S."/>
            <person name="Brueckner R."/>
            <person name="Ochigava I."/>
            <person name="Kappeler P."/>
            <person name="Maetz-Rensing K."/>
            <person name="Leendertz F."/>
            <person name="Hakenbeck R."/>
        </authorList>
    </citation>
    <scope>NUCLEOTIDE SEQUENCE [LARGE SCALE GENOMIC DNA]</scope>
    <source>
        <strain evidence="1 2">DD15</strain>
    </source>
</reference>
<protein>
    <submittedName>
        <fullName evidence="1">Uncharacterized protein</fullName>
    </submittedName>
</protein>